<dbReference type="Pfam" id="PF00117">
    <property type="entry name" value="GATase"/>
    <property type="match status" value="1"/>
</dbReference>
<dbReference type="OrthoDB" id="9813383at2"/>
<evidence type="ECO:0000313" key="3">
    <source>
        <dbReference type="Proteomes" id="UP000285190"/>
    </source>
</evidence>
<dbReference type="PROSITE" id="PS51273">
    <property type="entry name" value="GATASE_TYPE_1"/>
    <property type="match status" value="1"/>
</dbReference>
<protein>
    <submittedName>
        <fullName evidence="2">Type 1 glutamine amidotransferase</fullName>
    </submittedName>
</protein>
<keyword evidence="2" id="KW-0315">Glutamine amidotransferase</keyword>
<dbReference type="AlphaFoldDB" id="A0A418WX07"/>
<feature type="domain" description="Glutamine amidotransferase" evidence="1">
    <location>
        <begin position="21"/>
        <end position="182"/>
    </location>
</feature>
<dbReference type="GO" id="GO:0005829">
    <property type="term" value="C:cytosol"/>
    <property type="evidence" value="ECO:0007669"/>
    <property type="project" value="TreeGrafter"/>
</dbReference>
<reference evidence="2 3" key="1">
    <citation type="submission" date="2018-09" db="EMBL/GenBank/DDBJ databases">
        <authorList>
            <person name="Zhu H."/>
        </authorList>
    </citation>
    <scope>NUCLEOTIDE SEQUENCE [LARGE SCALE GENOMIC DNA]</scope>
    <source>
        <strain evidence="2 3">K2R10-39</strain>
    </source>
</reference>
<dbReference type="InterPro" id="IPR017926">
    <property type="entry name" value="GATASE"/>
</dbReference>
<dbReference type="Gene3D" id="3.40.50.880">
    <property type="match status" value="1"/>
</dbReference>
<accession>A0A418WX07</accession>
<dbReference type="PANTHER" id="PTHR42695">
    <property type="entry name" value="GLUTAMINE AMIDOTRANSFERASE YLR126C-RELATED"/>
    <property type="match status" value="1"/>
</dbReference>
<gene>
    <name evidence="2" type="ORF">D3870_00900</name>
</gene>
<sequence>MKPIAVFQHTEVGAPGSVISILESLGKRCRVIRIVDGEPVPENADEFGGMVFMGGYMGVHDPLPWIPQELALIRQADALDIPVAGHCLGSQLLALALGGCVRANHRREIGWQQIVTEDGALAEEWWGQPSGTALLTFQWHGDTFEPPAGAVRIATSPYCANQAFVVRGLHLGMQSHFEMTPELVTLSLQRNGAQLEREYAQGNPAVTSMQETQREVPARTAQMRTALERLYKRWVKGCK</sequence>
<name>A0A418WX07_9BURK</name>
<evidence type="ECO:0000259" key="1">
    <source>
        <dbReference type="Pfam" id="PF00117"/>
    </source>
</evidence>
<evidence type="ECO:0000313" key="2">
    <source>
        <dbReference type="EMBL" id="RJG04770.1"/>
    </source>
</evidence>
<dbReference type="EMBL" id="QYUN01000002">
    <property type="protein sequence ID" value="RJG04770.1"/>
    <property type="molecule type" value="Genomic_DNA"/>
</dbReference>
<dbReference type="SUPFAM" id="SSF52317">
    <property type="entry name" value="Class I glutamine amidotransferase-like"/>
    <property type="match status" value="1"/>
</dbReference>
<proteinExistence type="predicted"/>
<dbReference type="RefSeq" id="WP_119735899.1">
    <property type="nucleotide sequence ID" value="NZ_QYUN01000002.1"/>
</dbReference>
<keyword evidence="2" id="KW-0808">Transferase</keyword>
<dbReference type="InterPro" id="IPR029062">
    <property type="entry name" value="Class_I_gatase-like"/>
</dbReference>
<dbReference type="InterPro" id="IPR044992">
    <property type="entry name" value="ChyE-like"/>
</dbReference>
<dbReference type="GO" id="GO:0016740">
    <property type="term" value="F:transferase activity"/>
    <property type="evidence" value="ECO:0007669"/>
    <property type="project" value="UniProtKB-KW"/>
</dbReference>
<dbReference type="PANTHER" id="PTHR42695:SF5">
    <property type="entry name" value="GLUTAMINE AMIDOTRANSFERASE YLR126C-RELATED"/>
    <property type="match status" value="1"/>
</dbReference>
<organism evidence="2 3">
    <name type="scientific">Noviherbaspirillum cavernae</name>
    <dbReference type="NCBI Taxonomy" id="2320862"/>
    <lineage>
        <taxon>Bacteria</taxon>
        <taxon>Pseudomonadati</taxon>
        <taxon>Pseudomonadota</taxon>
        <taxon>Betaproteobacteria</taxon>
        <taxon>Burkholderiales</taxon>
        <taxon>Oxalobacteraceae</taxon>
        <taxon>Noviherbaspirillum</taxon>
    </lineage>
</organism>
<dbReference type="Proteomes" id="UP000285190">
    <property type="component" value="Unassembled WGS sequence"/>
</dbReference>
<keyword evidence="3" id="KW-1185">Reference proteome</keyword>
<dbReference type="CDD" id="cd01741">
    <property type="entry name" value="GATase1_1"/>
    <property type="match status" value="1"/>
</dbReference>
<comment type="caution">
    <text evidence="2">The sequence shown here is derived from an EMBL/GenBank/DDBJ whole genome shotgun (WGS) entry which is preliminary data.</text>
</comment>